<dbReference type="GO" id="GO:0008270">
    <property type="term" value="F:zinc ion binding"/>
    <property type="evidence" value="ECO:0007669"/>
    <property type="project" value="UniProtKB-KW"/>
</dbReference>
<dbReference type="SUPFAM" id="SSF57850">
    <property type="entry name" value="RING/U-box"/>
    <property type="match status" value="1"/>
</dbReference>
<dbReference type="CDD" id="cd12893">
    <property type="entry name" value="SPRY_PRY_TRIM35"/>
    <property type="match status" value="1"/>
</dbReference>
<dbReference type="PROSITE" id="PS50188">
    <property type="entry name" value="B302_SPRY"/>
    <property type="match status" value="1"/>
</dbReference>
<evidence type="ECO:0008006" key="11">
    <source>
        <dbReference type="Google" id="ProtNLM"/>
    </source>
</evidence>
<gene>
    <name evidence="9" type="primary">LOC116317113</name>
</gene>
<dbReference type="SMART" id="SM00504">
    <property type="entry name" value="Ubox"/>
    <property type="match status" value="1"/>
</dbReference>
<dbReference type="Gene3D" id="3.30.40.10">
    <property type="entry name" value="Zinc/RING finger domain, C3HC4 (zinc finger)"/>
    <property type="match status" value="1"/>
</dbReference>
<dbReference type="Pfam" id="PF13765">
    <property type="entry name" value="PRY"/>
    <property type="match status" value="1"/>
</dbReference>
<dbReference type="SMART" id="SM00449">
    <property type="entry name" value="SPRY"/>
    <property type="match status" value="1"/>
</dbReference>
<evidence type="ECO:0000256" key="3">
    <source>
        <dbReference type="ARBA" id="ARBA00022833"/>
    </source>
</evidence>
<dbReference type="Gene3D" id="2.60.120.920">
    <property type="match status" value="1"/>
</dbReference>
<keyword evidence="1" id="KW-0479">Metal-binding</keyword>
<dbReference type="PROSITE" id="PS50089">
    <property type="entry name" value="ZF_RING_2"/>
    <property type="match status" value="1"/>
</dbReference>
<evidence type="ECO:0000259" key="8">
    <source>
        <dbReference type="PROSITE" id="PS50188"/>
    </source>
</evidence>
<evidence type="ECO:0000256" key="4">
    <source>
        <dbReference type="PROSITE-ProRule" id="PRU00024"/>
    </source>
</evidence>
<evidence type="ECO:0000256" key="2">
    <source>
        <dbReference type="ARBA" id="ARBA00022771"/>
    </source>
</evidence>
<dbReference type="InterPro" id="IPR050143">
    <property type="entry name" value="TRIM/RBCC"/>
</dbReference>
<dbReference type="SMART" id="SM00336">
    <property type="entry name" value="BBOX"/>
    <property type="match status" value="1"/>
</dbReference>
<keyword evidence="5" id="KW-0175">Coiled coil</keyword>
<dbReference type="Proteomes" id="UP000472276">
    <property type="component" value="Unassembled WGS sequence"/>
</dbReference>
<dbReference type="PANTHER" id="PTHR24103">
    <property type="entry name" value="E3 UBIQUITIN-PROTEIN LIGASE TRIM"/>
    <property type="match status" value="1"/>
</dbReference>
<dbReference type="GeneID" id="116317113"/>
<dbReference type="FunFam" id="2.60.120.920:FF:000004">
    <property type="entry name" value="Butyrophilin subfamily 1 member A1"/>
    <property type="match status" value="1"/>
</dbReference>
<dbReference type="GO" id="GO:0016567">
    <property type="term" value="P:protein ubiquitination"/>
    <property type="evidence" value="ECO:0007669"/>
    <property type="project" value="InterPro"/>
</dbReference>
<reference evidence="9" key="2">
    <citation type="submission" date="2025-08" db="UniProtKB">
        <authorList>
            <consortium name="Ensembl"/>
        </authorList>
    </citation>
    <scope>IDENTIFICATION</scope>
</reference>
<keyword evidence="3" id="KW-0862">Zinc</keyword>
<dbReference type="Pfam" id="PF13445">
    <property type="entry name" value="zf-RING_UBOX"/>
    <property type="match status" value="1"/>
</dbReference>
<dbReference type="GO" id="GO:0005737">
    <property type="term" value="C:cytoplasm"/>
    <property type="evidence" value="ECO:0007669"/>
    <property type="project" value="UniProtKB-SubCell"/>
</dbReference>
<dbReference type="AlphaFoldDB" id="A0AAZ1X5Z3"/>
<evidence type="ECO:0000256" key="5">
    <source>
        <dbReference type="SAM" id="Coils"/>
    </source>
</evidence>
<dbReference type="InterPro" id="IPR017907">
    <property type="entry name" value="Znf_RING_CS"/>
</dbReference>
<dbReference type="InterPro" id="IPR003613">
    <property type="entry name" value="Ubox_domain"/>
</dbReference>
<feature type="domain" description="B30.2/SPRY" evidence="8">
    <location>
        <begin position="272"/>
        <end position="460"/>
    </location>
</feature>
<dbReference type="SMART" id="SM00589">
    <property type="entry name" value="PRY"/>
    <property type="match status" value="1"/>
</dbReference>
<protein>
    <recommendedName>
        <fullName evidence="11">Tripartite motif containing 35-13</fullName>
    </recommendedName>
</protein>
<dbReference type="PROSITE" id="PS00518">
    <property type="entry name" value="ZF_RING_1"/>
    <property type="match status" value="1"/>
</dbReference>
<dbReference type="InterPro" id="IPR000315">
    <property type="entry name" value="Znf_B-box"/>
</dbReference>
<keyword evidence="2 4" id="KW-0863">Zinc-finger</keyword>
<evidence type="ECO:0000313" key="10">
    <source>
        <dbReference type="Proteomes" id="UP000472276"/>
    </source>
</evidence>
<sequence length="471" mass="54099">MSYRSNNDLSCPICRDIFRDPVVLSCSHSFCKACLRNWWNEKRIQECPVCKRTSPRSDPTCNLVLKKLCDSVLQRKQRSSAASETLCSLHGENLRLFCVDHQQPVCVVCLHSDEHSRHKFKPINEVASVNRAHLQKSLKPLKEKLKLFQQVKKNCEKTAEHIKVQAQNTERQIKEQFQRLCQFLQEEEENRIALLKKEEQQRSQEITEKIKALSREIDSLSDTISATENELRAGDVSFLQNYKIATIRAERRPLLDAPQLVPGALIDVAKHLGNLTFNICNNMKKLFSYSPVILDPNTANPELVLSEDLTSVRKESEQKLPDNPERFDYCRIVLASEGFNSGTHSWDVEVGESEDWFVGVAAESVQRKGKRPSCLWRIGCFNSNYIARSLSDPSTALTLKTKPKKVRVHLDWYRGILSFFDLDTNTHIHTFTHTFTEKLFPYFNTVNASPLKIIPRKIALKPWSDSISVEI</sequence>
<dbReference type="Pfam" id="PF00643">
    <property type="entry name" value="zf-B_box"/>
    <property type="match status" value="1"/>
</dbReference>
<evidence type="ECO:0000259" key="6">
    <source>
        <dbReference type="PROSITE" id="PS50089"/>
    </source>
</evidence>
<dbReference type="SMART" id="SM00184">
    <property type="entry name" value="RING"/>
    <property type="match status" value="1"/>
</dbReference>
<feature type="domain" description="B box-type" evidence="7">
    <location>
        <begin position="82"/>
        <end position="123"/>
    </location>
</feature>
<evidence type="ECO:0000256" key="1">
    <source>
        <dbReference type="ARBA" id="ARBA00022723"/>
    </source>
</evidence>
<dbReference type="InterPro" id="IPR003879">
    <property type="entry name" value="Butyrophylin_SPRY"/>
</dbReference>
<evidence type="ECO:0000313" key="9">
    <source>
        <dbReference type="Ensembl" id="ENSOABP00000063064.1"/>
    </source>
</evidence>
<dbReference type="SUPFAM" id="SSF57845">
    <property type="entry name" value="B-box zinc-binding domain"/>
    <property type="match status" value="1"/>
</dbReference>
<dbReference type="PRINTS" id="PR01407">
    <property type="entry name" value="BUTYPHLNCDUF"/>
</dbReference>
<proteinExistence type="predicted"/>
<dbReference type="Pfam" id="PF00622">
    <property type="entry name" value="SPRY"/>
    <property type="match status" value="1"/>
</dbReference>
<dbReference type="InterPro" id="IPR043136">
    <property type="entry name" value="B30.2/SPRY_sf"/>
</dbReference>
<dbReference type="InterPro" id="IPR006574">
    <property type="entry name" value="PRY"/>
</dbReference>
<reference evidence="10" key="1">
    <citation type="submission" date="2020-03" db="EMBL/GenBank/DDBJ databases">
        <title>Evolution of repeat sequences and sex chromosomes of tilapia species revealed by chromosome-level genomes.</title>
        <authorList>
            <person name="Xu L."/>
            <person name="Tao W."/>
            <person name="Wang D."/>
            <person name="Zhou Q."/>
        </authorList>
    </citation>
    <scope>NUCLEOTIDE SEQUENCE [LARGE SCALE GENOMIC DNA]</scope>
    <source>
        <strain evidence="10">Israel</strain>
    </source>
</reference>
<accession>A0AAZ1X5Z3</accession>
<dbReference type="InterPro" id="IPR027370">
    <property type="entry name" value="Znf-RING_euk"/>
</dbReference>
<dbReference type="KEGG" id="oau:116317113"/>
<dbReference type="InterPro" id="IPR013320">
    <property type="entry name" value="ConA-like_dom_sf"/>
</dbReference>
<dbReference type="Ensembl" id="ENSOABT00000078216.1">
    <property type="protein sequence ID" value="ENSOABP00000063064.1"/>
    <property type="gene ID" value="ENSOABG00000027789.1"/>
</dbReference>
<dbReference type="InterPro" id="IPR003877">
    <property type="entry name" value="SPRY_dom"/>
</dbReference>
<evidence type="ECO:0000259" key="7">
    <source>
        <dbReference type="PROSITE" id="PS50119"/>
    </source>
</evidence>
<dbReference type="SUPFAM" id="SSF49899">
    <property type="entry name" value="Concanavalin A-like lectins/glucanases"/>
    <property type="match status" value="1"/>
</dbReference>
<feature type="coiled-coil region" evidence="5">
    <location>
        <begin position="152"/>
        <end position="230"/>
    </location>
</feature>
<feature type="domain" description="RING-type" evidence="6">
    <location>
        <begin position="11"/>
        <end position="51"/>
    </location>
</feature>
<organism evidence="9 10">
    <name type="scientific">Oreochromis aureus</name>
    <name type="common">Israeli tilapia</name>
    <name type="synonym">Chromis aureus</name>
    <dbReference type="NCBI Taxonomy" id="47969"/>
    <lineage>
        <taxon>Eukaryota</taxon>
        <taxon>Metazoa</taxon>
        <taxon>Chordata</taxon>
        <taxon>Craniata</taxon>
        <taxon>Vertebrata</taxon>
        <taxon>Euteleostomi</taxon>
        <taxon>Actinopterygii</taxon>
        <taxon>Neopterygii</taxon>
        <taxon>Teleostei</taxon>
        <taxon>Neoteleostei</taxon>
        <taxon>Acanthomorphata</taxon>
        <taxon>Ovalentaria</taxon>
        <taxon>Cichlomorphae</taxon>
        <taxon>Cichliformes</taxon>
        <taxon>Cichlidae</taxon>
        <taxon>African cichlids</taxon>
        <taxon>Pseudocrenilabrinae</taxon>
        <taxon>Oreochromini</taxon>
        <taxon>Oreochromis</taxon>
    </lineage>
</organism>
<keyword evidence="10" id="KW-1185">Reference proteome</keyword>
<dbReference type="GO" id="GO:0004842">
    <property type="term" value="F:ubiquitin-protein transferase activity"/>
    <property type="evidence" value="ECO:0007669"/>
    <property type="project" value="InterPro"/>
</dbReference>
<dbReference type="PROSITE" id="PS50119">
    <property type="entry name" value="ZF_BBOX"/>
    <property type="match status" value="1"/>
</dbReference>
<dbReference type="Gene3D" id="3.30.160.60">
    <property type="entry name" value="Classic Zinc Finger"/>
    <property type="match status" value="1"/>
</dbReference>
<dbReference type="InterPro" id="IPR001841">
    <property type="entry name" value="Znf_RING"/>
</dbReference>
<reference evidence="9" key="3">
    <citation type="submission" date="2025-09" db="UniProtKB">
        <authorList>
            <consortium name="Ensembl"/>
        </authorList>
    </citation>
    <scope>IDENTIFICATION</scope>
</reference>
<name>A0AAZ1X5Z3_OREAU</name>
<dbReference type="RefSeq" id="XP_031591647.1">
    <property type="nucleotide sequence ID" value="XM_031735787.2"/>
</dbReference>
<dbReference type="InterPro" id="IPR013083">
    <property type="entry name" value="Znf_RING/FYVE/PHD"/>
</dbReference>
<dbReference type="InterPro" id="IPR001870">
    <property type="entry name" value="B30.2/SPRY"/>
</dbReference>